<dbReference type="RefSeq" id="WP_378532389.1">
    <property type="nucleotide sequence ID" value="NZ_JBHSBH010000007.1"/>
</dbReference>
<name>A0ABV8FNY2_9ACTN</name>
<sequence length="318" mass="33373">MVAVTRHLRRPLYGFALAVSALTAGVVCVIGVLGFALAWEGFVVLRELVKGNMSREEPRFSNTGDADVMFFWAGAPVALLLLLLLAVVLALLDTAHAAAVRHALGGHGRLGAAGLWRRARPYFLRGLGAQVPTLLCVAVTALVGVMLFDSLADGGLIPGIERPQSPFTGFSALDWVAGLGLPLLAACVGPYLYARFSLAGSAAVFEDAPVGAALRRSWRLTRGGAQGRVVGAWLVITAAVALVFALLRYAALPIGDALGPAMMWLSGGNVYTTATLVHVTPFAVAFALLPVAVLVPSGLALPLLYVHLHARERERPTA</sequence>
<dbReference type="EMBL" id="JBHSBH010000007">
    <property type="protein sequence ID" value="MFC3996391.1"/>
    <property type="molecule type" value="Genomic_DNA"/>
</dbReference>
<evidence type="ECO:0000256" key="1">
    <source>
        <dbReference type="SAM" id="Phobius"/>
    </source>
</evidence>
<comment type="caution">
    <text evidence="2">The sequence shown here is derived from an EMBL/GenBank/DDBJ whole genome shotgun (WGS) entry which is preliminary data.</text>
</comment>
<reference evidence="3" key="1">
    <citation type="journal article" date="2019" name="Int. J. Syst. Evol. Microbiol.">
        <title>The Global Catalogue of Microorganisms (GCM) 10K type strain sequencing project: providing services to taxonomists for standard genome sequencing and annotation.</title>
        <authorList>
            <consortium name="The Broad Institute Genomics Platform"/>
            <consortium name="The Broad Institute Genome Sequencing Center for Infectious Disease"/>
            <person name="Wu L."/>
            <person name="Ma J."/>
        </authorList>
    </citation>
    <scope>NUCLEOTIDE SEQUENCE [LARGE SCALE GENOMIC DNA]</scope>
    <source>
        <strain evidence="3">TBRC 1826</strain>
    </source>
</reference>
<feature type="transmembrane region" description="Helical" evidence="1">
    <location>
        <begin position="229"/>
        <end position="251"/>
    </location>
</feature>
<feature type="transmembrane region" description="Helical" evidence="1">
    <location>
        <begin position="175"/>
        <end position="194"/>
    </location>
</feature>
<keyword evidence="3" id="KW-1185">Reference proteome</keyword>
<protein>
    <submittedName>
        <fullName evidence="2">Uncharacterized protein</fullName>
    </submittedName>
</protein>
<keyword evidence="1" id="KW-0472">Membrane</keyword>
<evidence type="ECO:0000313" key="3">
    <source>
        <dbReference type="Proteomes" id="UP001595847"/>
    </source>
</evidence>
<feature type="transmembrane region" description="Helical" evidence="1">
    <location>
        <begin position="69"/>
        <end position="92"/>
    </location>
</feature>
<keyword evidence="1" id="KW-1133">Transmembrane helix</keyword>
<feature type="transmembrane region" description="Helical" evidence="1">
    <location>
        <begin position="282"/>
        <end position="306"/>
    </location>
</feature>
<accession>A0ABV8FNY2</accession>
<keyword evidence="1" id="KW-0812">Transmembrane</keyword>
<evidence type="ECO:0000313" key="2">
    <source>
        <dbReference type="EMBL" id="MFC3996391.1"/>
    </source>
</evidence>
<dbReference type="Proteomes" id="UP001595847">
    <property type="component" value="Unassembled WGS sequence"/>
</dbReference>
<gene>
    <name evidence="2" type="ORF">ACFOVU_10720</name>
</gene>
<feature type="transmembrane region" description="Helical" evidence="1">
    <location>
        <begin position="127"/>
        <end position="148"/>
    </location>
</feature>
<feature type="transmembrane region" description="Helical" evidence="1">
    <location>
        <begin position="12"/>
        <end position="39"/>
    </location>
</feature>
<proteinExistence type="predicted"/>
<organism evidence="2 3">
    <name type="scientific">Nocardiopsis sediminis</name>
    <dbReference type="NCBI Taxonomy" id="1778267"/>
    <lineage>
        <taxon>Bacteria</taxon>
        <taxon>Bacillati</taxon>
        <taxon>Actinomycetota</taxon>
        <taxon>Actinomycetes</taxon>
        <taxon>Streptosporangiales</taxon>
        <taxon>Nocardiopsidaceae</taxon>
        <taxon>Nocardiopsis</taxon>
    </lineage>
</organism>